<name>A0ABD3M947_9STRA</name>
<keyword evidence="3" id="KW-1185">Reference proteome</keyword>
<evidence type="ECO:0000313" key="3">
    <source>
        <dbReference type="Proteomes" id="UP001530293"/>
    </source>
</evidence>
<dbReference type="Gene3D" id="3.40.50.720">
    <property type="entry name" value="NAD(P)-binding Rossmann-like Domain"/>
    <property type="match status" value="1"/>
</dbReference>
<sequence length="718" mass="77431">MTSSSHQTTLLIGGSNGTATLCAILGDKSNPVNANHTLRVATRSAHTYLDNNSNSKDSAGAATGATSPRVWRCQEKKHISDLLSANFLPTRVVTHVGAPDSVFVYGNDNDNSTNDSGNELSPLERAISGASAPDNGGVADVIILACPVSAHLALLRRLAKALYNLDARGLLGSGNRSPIFIGTLYGAGGFDWMSRIAFYEARPTNFTKWNRPLGLFALKAFPYLCKSLQAGEVTLHGRFPQLQVAISPSNAYCRHHVQRLLDRVLQNETTGKKLEFLGLSSNRNLGGDGTVGEEAWAWQNSSVGDAGNVVETVSTARNAMVLAAQTHKQLKQAKEGSTTAAGVSAPPAILSTTTSSFHQPTQSSSIPSSSPTLELLLTHSLSDHADPYSSLGFLSCTLNSTNQILHPCILVALFGGKDDSDIPIFGENDVGMISWNTKKERTALPRFYADGAARPMAGQLITSIAGGEMYFVIDAIERLLSPRGYDPITALHGGEPIGRKVMNWLGNSPHELGERSGLTSVALRREWQDLFGKENANDEVDGSDIDGGSTPGLIHREGTLAKLMGYGLTHNSRLGAVLSPCIIDEASKNNEDGIIRIKPNPTTRFFTDDVQHGLCIYLGLAELLGFDLERDMKTMLYVVRRLQHWMKKEFVLPEGTKMPHGGGIVSSAKDMGETSAPQAFGVRSVQELRQFLRLDVFGEVLQARAEDRLRESGLVSRL</sequence>
<gene>
    <name evidence="2" type="ORF">ACHAWU_002437</name>
</gene>
<dbReference type="InterPro" id="IPR051729">
    <property type="entry name" value="Opine/Lysopine_DH"/>
</dbReference>
<evidence type="ECO:0000256" key="1">
    <source>
        <dbReference type="SAM" id="MobiDB-lite"/>
    </source>
</evidence>
<protein>
    <recommendedName>
        <fullName evidence="4">Opine dehydrogenase domain-containing protein</fullName>
    </recommendedName>
</protein>
<accession>A0ABD3M947</accession>
<dbReference type="PANTHER" id="PTHR38015:SF1">
    <property type="entry name" value="OPINE DEHYDROGENASE DOMAIN-CONTAINING PROTEIN"/>
    <property type="match status" value="1"/>
</dbReference>
<dbReference type="AlphaFoldDB" id="A0ABD3M947"/>
<organism evidence="2 3">
    <name type="scientific">Discostella pseudostelligera</name>
    <dbReference type="NCBI Taxonomy" id="259834"/>
    <lineage>
        <taxon>Eukaryota</taxon>
        <taxon>Sar</taxon>
        <taxon>Stramenopiles</taxon>
        <taxon>Ochrophyta</taxon>
        <taxon>Bacillariophyta</taxon>
        <taxon>Coscinodiscophyceae</taxon>
        <taxon>Thalassiosirophycidae</taxon>
        <taxon>Stephanodiscales</taxon>
        <taxon>Stephanodiscaceae</taxon>
        <taxon>Discostella</taxon>
    </lineage>
</organism>
<feature type="region of interest" description="Disordered" evidence="1">
    <location>
        <begin position="48"/>
        <end position="67"/>
    </location>
</feature>
<evidence type="ECO:0008006" key="4">
    <source>
        <dbReference type="Google" id="ProtNLM"/>
    </source>
</evidence>
<comment type="caution">
    <text evidence="2">The sequence shown here is derived from an EMBL/GenBank/DDBJ whole genome shotgun (WGS) entry which is preliminary data.</text>
</comment>
<dbReference type="EMBL" id="JALLBG020000178">
    <property type="protein sequence ID" value="KAL3760615.1"/>
    <property type="molecule type" value="Genomic_DNA"/>
</dbReference>
<evidence type="ECO:0000313" key="2">
    <source>
        <dbReference type="EMBL" id="KAL3760615.1"/>
    </source>
</evidence>
<reference evidence="2 3" key="1">
    <citation type="submission" date="2024-10" db="EMBL/GenBank/DDBJ databases">
        <title>Updated reference genomes for cyclostephanoid diatoms.</title>
        <authorList>
            <person name="Roberts W.R."/>
            <person name="Alverson A.J."/>
        </authorList>
    </citation>
    <scope>NUCLEOTIDE SEQUENCE [LARGE SCALE GENOMIC DNA]</scope>
    <source>
        <strain evidence="2 3">AJA232-27</strain>
    </source>
</reference>
<dbReference type="PANTHER" id="PTHR38015">
    <property type="entry name" value="BLR6086 PROTEIN"/>
    <property type="match status" value="1"/>
</dbReference>
<proteinExistence type="predicted"/>
<dbReference type="Proteomes" id="UP001530293">
    <property type="component" value="Unassembled WGS sequence"/>
</dbReference>
<dbReference type="Gene3D" id="1.10.1040.10">
    <property type="entry name" value="N-(1-d-carboxylethyl)-l-norvaline Dehydrogenase, domain 2"/>
    <property type="match status" value="1"/>
</dbReference>
<dbReference type="InterPro" id="IPR013328">
    <property type="entry name" value="6PGD_dom2"/>
</dbReference>